<dbReference type="GO" id="GO:0008092">
    <property type="term" value="F:cytoskeletal protein binding"/>
    <property type="evidence" value="ECO:0007669"/>
    <property type="project" value="TreeGrafter"/>
</dbReference>
<dbReference type="AlphaFoldDB" id="A0AA97JD34"/>
<dbReference type="GeneID" id="129330072"/>
<reference evidence="2" key="1">
    <citation type="submission" date="2025-08" db="UniProtKB">
        <authorList>
            <consortium name="RefSeq"/>
        </authorList>
    </citation>
    <scope>IDENTIFICATION</scope>
    <source>
        <tissue evidence="2">Blood</tissue>
    </source>
</reference>
<dbReference type="KEGG" id="emc:129330072"/>
<gene>
    <name evidence="2" type="primary">PIFO</name>
</gene>
<dbReference type="PANTHER" id="PTHR31508:SF2">
    <property type="entry name" value="PROTEIN PITCHFORK"/>
    <property type="match status" value="1"/>
</dbReference>
<dbReference type="PANTHER" id="PTHR31508">
    <property type="entry name" value="PROTEIN PITCHFORK"/>
    <property type="match status" value="1"/>
</dbReference>
<accession>A0AA97JD34</accession>
<dbReference type="InterPro" id="IPR010736">
    <property type="entry name" value="SHIPPO-rpt"/>
</dbReference>
<dbReference type="GO" id="GO:0031344">
    <property type="term" value="P:regulation of cell projection organization"/>
    <property type="evidence" value="ECO:0007669"/>
    <property type="project" value="TreeGrafter"/>
</dbReference>
<dbReference type="CTD" id="128344"/>
<dbReference type="Proteomes" id="UP001190640">
    <property type="component" value="Chromosome 5"/>
</dbReference>
<evidence type="ECO:0000313" key="1">
    <source>
        <dbReference type="Proteomes" id="UP001190640"/>
    </source>
</evidence>
<dbReference type="InterPro" id="IPR033602">
    <property type="entry name" value="CIMAP3"/>
</dbReference>
<organism evidence="1 2">
    <name type="scientific">Eublepharis macularius</name>
    <name type="common">Leopard gecko</name>
    <name type="synonym">Cyrtodactylus macularius</name>
    <dbReference type="NCBI Taxonomy" id="481883"/>
    <lineage>
        <taxon>Eukaryota</taxon>
        <taxon>Metazoa</taxon>
        <taxon>Chordata</taxon>
        <taxon>Craniata</taxon>
        <taxon>Vertebrata</taxon>
        <taxon>Euteleostomi</taxon>
        <taxon>Lepidosauria</taxon>
        <taxon>Squamata</taxon>
        <taxon>Bifurcata</taxon>
        <taxon>Gekkota</taxon>
        <taxon>Eublepharidae</taxon>
        <taxon>Eublepharinae</taxon>
        <taxon>Eublepharis</taxon>
    </lineage>
</organism>
<sequence>MVVNCESGNMLLRPRQLAWDLSAAQTRHSFGSYQERRLFPSFHAPDRLGNERVPITGHPSRGPGTYNHAERSSIVYHLAHRPESIKGYTMGARTTPRFALSDKYAVPDPTSYQTILTKVQKIQPKDAAFSSKLPRFSQKVLDAELFPGPGTYDPYRMPHRHVTWPGKFGAPDWSLVPMPAKRTLRTELITDREFRKQRNLLAYLSLYYSE</sequence>
<proteinExistence type="predicted"/>
<name>A0AA97JD34_EUBMA</name>
<keyword evidence="1" id="KW-1185">Reference proteome</keyword>
<evidence type="ECO:0000313" key="2">
    <source>
        <dbReference type="RefSeq" id="XP_054835913.1"/>
    </source>
</evidence>
<dbReference type="RefSeq" id="XP_054835913.1">
    <property type="nucleotide sequence ID" value="XM_054979938.1"/>
</dbReference>
<dbReference type="Pfam" id="PF07004">
    <property type="entry name" value="SHIPPO-rpt"/>
    <property type="match status" value="2"/>
</dbReference>
<protein>
    <submittedName>
        <fullName evidence="2">Protein pitchfork</fullName>
    </submittedName>
</protein>